<reference evidence="1 2" key="1">
    <citation type="submission" date="2024-02" db="EMBL/GenBank/DDBJ databases">
        <authorList>
            <person name="Chen Y."/>
            <person name="Shah S."/>
            <person name="Dougan E. K."/>
            <person name="Thang M."/>
            <person name="Chan C."/>
        </authorList>
    </citation>
    <scope>NUCLEOTIDE SEQUENCE [LARGE SCALE GENOMIC DNA]</scope>
</reference>
<name>A0ABP0QJ93_9DINO</name>
<sequence length="587" mass="66221">MWDTIARCAPKIAKKCKEIPNSVRLSLGKALKFGSRAKSNDQSTTTMLPAELQELVAETVAERIALGEECDYHFVADVLMAAIEMWNKGVDQLKTKLDDPEAFCRELVREREENPEEDTPEDAIADDSGNVEADFEHLEQAASTLKENLSIKLRKIQLKRTENNFLKASQRICSKAGIAPAQNSKPGKHLPHNHPLLEKVRGFVRTLRDSKQIHPLLVGNYDQVWSLQYRPSRATLQRKEHADTFARHMSLRKLRHKIELALDLDVTENVESNRYRHRAKAAPTGGQAASAVVDGWRIPRTITTLSWIDGTISRGYVTIRADGLSEEDRRSLGLGLDSAALVMCDQVFLCGDSEESIGASIPGQEIKAACAYGRQNTALYELTKLSSVPAISDGVNLEALRSLRNLPMEGEQQLMWAVQDGGFAATRQILPEWIAHPIALKLFKWTHERHSWDQKREQRHDGLLTPAMQKKYDEWKSQTSEFRFLFSIKKESQVTHVSDPRELRRNRQDIFLVSVLPHEDVAQMKLRANDGEERRLVALRGKPIASSSPTPEFLRKPLSEEEAETLQVDEFLDAHGDGMDDEAGLFV</sequence>
<keyword evidence="2" id="KW-1185">Reference proteome</keyword>
<proteinExistence type="predicted"/>
<comment type="caution">
    <text evidence="1">The sequence shown here is derived from an EMBL/GenBank/DDBJ whole genome shotgun (WGS) entry which is preliminary data.</text>
</comment>
<dbReference type="EMBL" id="CAXAMM010039579">
    <property type="protein sequence ID" value="CAK9087535.1"/>
    <property type="molecule type" value="Genomic_DNA"/>
</dbReference>
<accession>A0ABP0QJ93</accession>
<organism evidence="1 2">
    <name type="scientific">Durusdinium trenchii</name>
    <dbReference type="NCBI Taxonomy" id="1381693"/>
    <lineage>
        <taxon>Eukaryota</taxon>
        <taxon>Sar</taxon>
        <taxon>Alveolata</taxon>
        <taxon>Dinophyceae</taxon>
        <taxon>Suessiales</taxon>
        <taxon>Symbiodiniaceae</taxon>
        <taxon>Durusdinium</taxon>
    </lineage>
</organism>
<evidence type="ECO:0000313" key="1">
    <source>
        <dbReference type="EMBL" id="CAK9087535.1"/>
    </source>
</evidence>
<gene>
    <name evidence="1" type="ORF">SCF082_LOCUS41382</name>
</gene>
<evidence type="ECO:0000313" key="2">
    <source>
        <dbReference type="Proteomes" id="UP001642464"/>
    </source>
</evidence>
<dbReference type="Proteomes" id="UP001642464">
    <property type="component" value="Unassembled WGS sequence"/>
</dbReference>
<protein>
    <submittedName>
        <fullName evidence="1">Mitochondrial</fullName>
    </submittedName>
</protein>